<dbReference type="InterPro" id="IPR024743">
    <property type="entry name" value="Dynein_HC_stalk"/>
</dbReference>
<dbReference type="Pfam" id="PF12777">
    <property type="entry name" value="MT"/>
    <property type="match status" value="1"/>
</dbReference>
<evidence type="ECO:0000259" key="2">
    <source>
        <dbReference type="Pfam" id="PF12777"/>
    </source>
</evidence>
<reference evidence="4" key="1">
    <citation type="submission" date="2020-05" db="UniProtKB">
        <authorList>
            <consortium name="EnsemblMetazoa"/>
        </authorList>
    </citation>
    <scope>IDENTIFICATION</scope>
    <source>
        <strain evidence="4">BB02</strain>
    </source>
</reference>
<dbReference type="GO" id="GO:0045505">
    <property type="term" value="F:dynein intermediate chain binding"/>
    <property type="evidence" value="ECO:0007669"/>
    <property type="project" value="InterPro"/>
</dbReference>
<feature type="coiled-coil region" evidence="1">
    <location>
        <begin position="27"/>
        <end position="96"/>
    </location>
</feature>
<dbReference type="GO" id="GO:0030286">
    <property type="term" value="C:dynein complex"/>
    <property type="evidence" value="ECO:0007669"/>
    <property type="project" value="InterPro"/>
</dbReference>
<dbReference type="PANTHER" id="PTHR22878">
    <property type="entry name" value="DYNEIN HEAVY CHAIN 6, AXONEMAL-LIKE-RELATED"/>
    <property type="match status" value="1"/>
</dbReference>
<accession>A0A2C9LZ77</accession>
<proteinExistence type="predicted"/>
<dbReference type="GO" id="GO:0051959">
    <property type="term" value="F:dynein light intermediate chain binding"/>
    <property type="evidence" value="ECO:0007669"/>
    <property type="project" value="InterPro"/>
</dbReference>
<gene>
    <name evidence="4" type="primary">106075789</name>
</gene>
<organism evidence="4 5">
    <name type="scientific">Biomphalaria glabrata</name>
    <name type="common">Bloodfluke planorb</name>
    <name type="synonym">Freshwater snail</name>
    <dbReference type="NCBI Taxonomy" id="6526"/>
    <lineage>
        <taxon>Eukaryota</taxon>
        <taxon>Metazoa</taxon>
        <taxon>Spiralia</taxon>
        <taxon>Lophotrochozoa</taxon>
        <taxon>Mollusca</taxon>
        <taxon>Gastropoda</taxon>
        <taxon>Heterobranchia</taxon>
        <taxon>Euthyneura</taxon>
        <taxon>Panpulmonata</taxon>
        <taxon>Hygrophila</taxon>
        <taxon>Lymnaeoidea</taxon>
        <taxon>Planorbidae</taxon>
        <taxon>Biomphalaria</taxon>
    </lineage>
</organism>
<evidence type="ECO:0000259" key="3">
    <source>
        <dbReference type="Pfam" id="PF12781"/>
    </source>
</evidence>
<dbReference type="Pfam" id="PF12781">
    <property type="entry name" value="AAA_9"/>
    <property type="match status" value="1"/>
</dbReference>
<sequence>MAICQWVHAMFKYHFVAITVAPKREKLKKAMEELATTEKILAEAKKKLHEVEAGVAKLQKQYNESMHKKKILEDKCKLCEARLDRADKLINSLAEEKDRWGDTITNYEKLLHNVYGDVLLSAGFVAYLGPFTADYRHVMVKEWSESLHENKVPSSPNPNFLSTMGNPVMIRNWQIHGLPGDNYSIENGVIVSLTQRWPLFIDPQGQANKWIKNMVSCWLETF</sequence>
<keyword evidence="1" id="KW-0175">Coiled coil</keyword>
<feature type="domain" description="Dynein heavy chain coiled coil stalk" evidence="2">
    <location>
        <begin position="3"/>
        <end position="143"/>
    </location>
</feature>
<evidence type="ECO:0000313" key="5">
    <source>
        <dbReference type="Proteomes" id="UP000076420"/>
    </source>
</evidence>
<name>A0A2C9LZ77_BIOGL</name>
<dbReference type="InterPro" id="IPR026983">
    <property type="entry name" value="DHC"/>
</dbReference>
<dbReference type="EnsemblMetazoa" id="BGLB036686-RA">
    <property type="protein sequence ID" value="BGLB036686-PA"/>
    <property type="gene ID" value="BGLB036686"/>
</dbReference>
<dbReference type="InterPro" id="IPR035706">
    <property type="entry name" value="AAA_9"/>
</dbReference>
<dbReference type="SUPFAM" id="SSF57997">
    <property type="entry name" value="Tropomyosin"/>
    <property type="match status" value="1"/>
</dbReference>
<dbReference type="PANTHER" id="PTHR22878:SF73">
    <property type="entry name" value="DYNEIN AXONEMAL HEAVY CHAIN 1"/>
    <property type="match status" value="1"/>
</dbReference>
<dbReference type="AlphaFoldDB" id="A0A2C9LZ77"/>
<dbReference type="GO" id="GO:0007018">
    <property type="term" value="P:microtubule-based movement"/>
    <property type="evidence" value="ECO:0007669"/>
    <property type="project" value="InterPro"/>
</dbReference>
<evidence type="ECO:0000256" key="1">
    <source>
        <dbReference type="SAM" id="Coils"/>
    </source>
</evidence>
<dbReference type="VEuPathDB" id="VectorBase:BGLB036686"/>
<dbReference type="Gene3D" id="1.20.920.20">
    <property type="match status" value="1"/>
</dbReference>
<evidence type="ECO:0008006" key="6">
    <source>
        <dbReference type="Google" id="ProtNLM"/>
    </source>
</evidence>
<feature type="domain" description="Dynein heavy chain ATP-binding dynein motor region" evidence="3">
    <location>
        <begin position="171"/>
        <end position="214"/>
    </location>
</feature>
<evidence type="ECO:0000313" key="4">
    <source>
        <dbReference type="EnsemblMetazoa" id="BGLB036686-PA"/>
    </source>
</evidence>
<dbReference type="KEGG" id="bgt:106075789"/>
<dbReference type="Proteomes" id="UP000076420">
    <property type="component" value="Unassembled WGS sequence"/>
</dbReference>
<dbReference type="STRING" id="6526.A0A2C9LZ77"/>
<protein>
    <recommendedName>
        <fullName evidence="6">Dynein heavy chain coiled coil stalk domain-containing protein</fullName>
    </recommendedName>
</protein>